<evidence type="ECO:0000313" key="1">
    <source>
        <dbReference type="EMBL" id="KAH7928897.1"/>
    </source>
</evidence>
<sequence>MALITISGYPSSGKSRRALQIKEHLEKRLQDPTYAGPSLKVTILSDDLLNIDRKAYNESCSEKPARGALFTAMQRQMGQDTILIVDSLNYIKGFRYQMYCAARELKLRVCTVYVVATPELSREWNSARQDGRAYAPETLENLIQRYEEPSSMVRWDSPLFTITWSDDDVPAEGIWQAVTAGNVKPPNTGTQAVAKAPTDALRTLEHTATTLVSAIMSEQAASQGSFTGGPIALALSSTSTHKPRISLPSRNITLSELQRLKRQFVTVHKKAITLGTTEKGAVDWSEESVADKFVAYLEENLKP</sequence>
<proteinExistence type="predicted"/>
<name>A0ACB8BTV8_9AGAM</name>
<gene>
    <name evidence="1" type="ORF">BV22DRAFT_1030081</name>
</gene>
<dbReference type="Proteomes" id="UP000790709">
    <property type="component" value="Unassembled WGS sequence"/>
</dbReference>
<reference evidence="1" key="1">
    <citation type="journal article" date="2021" name="New Phytol.">
        <title>Evolutionary innovations through gain and loss of genes in the ectomycorrhizal Boletales.</title>
        <authorList>
            <person name="Wu G."/>
            <person name="Miyauchi S."/>
            <person name="Morin E."/>
            <person name="Kuo A."/>
            <person name="Drula E."/>
            <person name="Varga T."/>
            <person name="Kohler A."/>
            <person name="Feng B."/>
            <person name="Cao Y."/>
            <person name="Lipzen A."/>
            <person name="Daum C."/>
            <person name="Hundley H."/>
            <person name="Pangilinan J."/>
            <person name="Johnson J."/>
            <person name="Barry K."/>
            <person name="LaButti K."/>
            <person name="Ng V."/>
            <person name="Ahrendt S."/>
            <person name="Min B."/>
            <person name="Choi I.G."/>
            <person name="Park H."/>
            <person name="Plett J.M."/>
            <person name="Magnuson J."/>
            <person name="Spatafora J.W."/>
            <person name="Nagy L.G."/>
            <person name="Henrissat B."/>
            <person name="Grigoriev I.V."/>
            <person name="Yang Z.L."/>
            <person name="Xu J."/>
            <person name="Martin F.M."/>
        </authorList>
    </citation>
    <scope>NUCLEOTIDE SEQUENCE</scope>
    <source>
        <strain evidence="1">KUC20120723A-06</strain>
    </source>
</reference>
<keyword evidence="2" id="KW-1185">Reference proteome</keyword>
<comment type="caution">
    <text evidence="1">The sequence shown here is derived from an EMBL/GenBank/DDBJ whole genome shotgun (WGS) entry which is preliminary data.</text>
</comment>
<organism evidence="1 2">
    <name type="scientific">Leucogyrophana mollusca</name>
    <dbReference type="NCBI Taxonomy" id="85980"/>
    <lineage>
        <taxon>Eukaryota</taxon>
        <taxon>Fungi</taxon>
        <taxon>Dikarya</taxon>
        <taxon>Basidiomycota</taxon>
        <taxon>Agaricomycotina</taxon>
        <taxon>Agaricomycetes</taxon>
        <taxon>Agaricomycetidae</taxon>
        <taxon>Boletales</taxon>
        <taxon>Boletales incertae sedis</taxon>
        <taxon>Leucogyrophana</taxon>
    </lineage>
</organism>
<protein>
    <submittedName>
        <fullName evidence="1">Chromatin associated protein KTI12</fullName>
    </submittedName>
</protein>
<accession>A0ACB8BTV8</accession>
<evidence type="ECO:0000313" key="2">
    <source>
        <dbReference type="Proteomes" id="UP000790709"/>
    </source>
</evidence>
<dbReference type="EMBL" id="MU266347">
    <property type="protein sequence ID" value="KAH7928897.1"/>
    <property type="molecule type" value="Genomic_DNA"/>
</dbReference>